<dbReference type="InterPro" id="IPR036291">
    <property type="entry name" value="NAD(P)-bd_dom_sf"/>
</dbReference>
<keyword evidence="2" id="KW-0547">Nucleotide-binding</keyword>
<evidence type="ECO:0000259" key="4">
    <source>
        <dbReference type="SMART" id="SM00881"/>
    </source>
</evidence>
<dbReference type="SMART" id="SM00881">
    <property type="entry name" value="CoA_binding"/>
    <property type="match status" value="1"/>
</dbReference>
<evidence type="ECO:0000256" key="2">
    <source>
        <dbReference type="ARBA" id="ARBA00022741"/>
    </source>
</evidence>
<dbReference type="SUPFAM" id="SSF51735">
    <property type="entry name" value="NAD(P)-binding Rossmann-fold domains"/>
    <property type="match status" value="1"/>
</dbReference>
<feature type="domain" description="CoA-binding" evidence="4">
    <location>
        <begin position="8"/>
        <end position="102"/>
    </location>
</feature>
<dbReference type="EMBL" id="JADEZV010000005">
    <property type="protein sequence ID" value="MBE9391660.1"/>
    <property type="molecule type" value="Genomic_DNA"/>
</dbReference>
<dbReference type="InterPro" id="IPR043938">
    <property type="entry name" value="Ligase_CoA_dom"/>
</dbReference>
<dbReference type="Proteomes" id="UP000886076">
    <property type="component" value="Unassembled WGS sequence"/>
</dbReference>
<keyword evidence="3" id="KW-0067">ATP-binding</keyword>
<dbReference type="AlphaFoldDB" id="A0A2J6N8R2"/>
<proteinExistence type="predicted"/>
<gene>
    <name evidence="7" type="ORF">C0188_00250</name>
    <name evidence="5" type="ORF">ENO39_04925</name>
    <name evidence="6" type="ORF">IOK49_06230</name>
</gene>
<protein>
    <submittedName>
        <fullName evidence="6">CoA-binding protein</fullName>
    </submittedName>
</protein>
<name>A0A2J6N8R2_9CREN</name>
<reference evidence="5" key="2">
    <citation type="journal article" date="2020" name="mSystems">
        <title>Genome- and Community-Level Interaction Insights into Carbon Utilization and Element Cycling Functions of Hydrothermarchaeota in Hydrothermal Sediment.</title>
        <authorList>
            <person name="Zhou Z."/>
            <person name="Liu Y."/>
            <person name="Xu W."/>
            <person name="Pan J."/>
            <person name="Luo Z.H."/>
            <person name="Li M."/>
        </authorList>
    </citation>
    <scope>NUCLEOTIDE SEQUENCE [LARGE SCALE GENOMIC DNA]</scope>
    <source>
        <strain evidence="5">SpSt-1261</strain>
    </source>
</reference>
<dbReference type="Gene3D" id="3.40.50.261">
    <property type="entry name" value="Succinyl-CoA synthetase domains"/>
    <property type="match status" value="2"/>
</dbReference>
<evidence type="ECO:0000313" key="5">
    <source>
        <dbReference type="EMBL" id="HEW64378.1"/>
    </source>
</evidence>
<organism evidence="7 8">
    <name type="scientific">Fervidicoccus fontis</name>
    <dbReference type="NCBI Taxonomy" id="683846"/>
    <lineage>
        <taxon>Archaea</taxon>
        <taxon>Thermoproteota</taxon>
        <taxon>Thermoprotei</taxon>
        <taxon>Fervidicoccales</taxon>
        <taxon>Fervidicoccaceae</taxon>
        <taxon>Fervidicoccus</taxon>
    </lineage>
</organism>
<dbReference type="GO" id="GO:0005524">
    <property type="term" value="F:ATP binding"/>
    <property type="evidence" value="ECO:0007669"/>
    <property type="project" value="UniProtKB-KW"/>
</dbReference>
<dbReference type="SUPFAM" id="SSF52210">
    <property type="entry name" value="Succinyl-CoA synthetase domains"/>
    <property type="match status" value="2"/>
</dbReference>
<accession>A0A2J6N8R2</accession>
<dbReference type="InterPro" id="IPR032875">
    <property type="entry name" value="Succ_CoA_lig_flav_dom"/>
</dbReference>
<dbReference type="InterPro" id="IPR003781">
    <property type="entry name" value="CoA-bd"/>
</dbReference>
<keyword evidence="1" id="KW-0436">Ligase</keyword>
<dbReference type="Gene3D" id="3.40.50.720">
    <property type="entry name" value="NAD(P)-binding Rossmann-like Domain"/>
    <property type="match status" value="1"/>
</dbReference>
<dbReference type="InterPro" id="IPR051538">
    <property type="entry name" value="Acyl-CoA_Synth/Transferase"/>
</dbReference>
<evidence type="ECO:0000313" key="7">
    <source>
        <dbReference type="EMBL" id="PMB76089.1"/>
    </source>
</evidence>
<dbReference type="RefSeq" id="WP_193804033.1">
    <property type="nucleotide sequence ID" value="NZ_DSFH01000062.1"/>
</dbReference>
<evidence type="ECO:0000313" key="6">
    <source>
        <dbReference type="EMBL" id="MBE9391660.1"/>
    </source>
</evidence>
<reference evidence="6" key="3">
    <citation type="submission" date="2020-10" db="EMBL/GenBank/DDBJ databases">
        <title>Fervidococcus fontis strain 3639Fd - the first crenarchaeon capable of growth on lipids.</title>
        <authorList>
            <person name="Kochetkova T.V."/>
            <person name="Elcheninov A.G."/>
            <person name="Toschakov S.V."/>
            <person name="Kublanov I.V."/>
        </authorList>
    </citation>
    <scope>NUCLEOTIDE SEQUENCE</scope>
    <source>
        <strain evidence="6">3639Fd</strain>
    </source>
</reference>
<dbReference type="Proteomes" id="UP000237153">
    <property type="component" value="Unassembled WGS sequence"/>
</dbReference>
<dbReference type="Pfam" id="PF13380">
    <property type="entry name" value="CoA_binding_2"/>
    <property type="match status" value="1"/>
</dbReference>
<dbReference type="InterPro" id="IPR016102">
    <property type="entry name" value="Succinyl-CoA_synth-like"/>
</dbReference>
<dbReference type="PANTHER" id="PTHR43334">
    <property type="entry name" value="ACETATE--COA LIGASE [ADP-FORMING]"/>
    <property type="match status" value="1"/>
</dbReference>
<dbReference type="Pfam" id="PF19045">
    <property type="entry name" value="Ligase_CoA_2"/>
    <property type="match status" value="1"/>
</dbReference>
<dbReference type="Pfam" id="PF13607">
    <property type="entry name" value="Succ_CoA_lig"/>
    <property type="match status" value="1"/>
</dbReference>
<dbReference type="EMBL" id="PNIM01000001">
    <property type="protein sequence ID" value="PMB76089.1"/>
    <property type="molecule type" value="Genomic_DNA"/>
</dbReference>
<sequence>MQSDLKYFFYPSSVAIIGASEDPLKIGGLVFRNVISGYKGKVFPINPKHNMLNGYKVYRSILDVPDEVDLAIVVIPAAGVLSAIEEACKKKVKASIIITSGFAETGEQGRKLQEQVITRAKSCGMRVIGPNSFGIVSTAVDLNATFGVGIRRKGSTAFISQSGAIADGTFDWFQDEGIGFSILVNLGNRGDVNEAEIIRFLKEDETTNTIGIYLEGLPNGLGREFLKAVEETISEKPIVVLKSGRSSSGARGAMSHTGSLAGSYNIYKTAIQQHHAFVVESMQDLIDYIRALSMQKNRTTNSEIRGIGILSNSGGLGILAADEAEKVGFNVPMLPQNVIDEIRKIIPPYGAPYNPIDVTAQGTPKQQYEFYSKTFKVLEEHNVVDGYVVIIEGSFPRETVEAITDAIINEIVPITKKPIVVNWYAAKSIIEDLAKKIENEKVPVYPTPERAIHGLQALINYSLARKKAQIKALISQ</sequence>
<dbReference type="PANTHER" id="PTHR43334:SF2">
    <property type="entry name" value="ACETATE--COA LIGASE [ADP-FORMING]"/>
    <property type="match status" value="1"/>
</dbReference>
<dbReference type="Proteomes" id="UP000652307">
    <property type="component" value="Unassembled WGS sequence"/>
</dbReference>
<evidence type="ECO:0000256" key="3">
    <source>
        <dbReference type="ARBA" id="ARBA00022840"/>
    </source>
</evidence>
<evidence type="ECO:0000313" key="8">
    <source>
        <dbReference type="Proteomes" id="UP000237153"/>
    </source>
</evidence>
<evidence type="ECO:0000256" key="1">
    <source>
        <dbReference type="ARBA" id="ARBA00022598"/>
    </source>
</evidence>
<comment type="caution">
    <text evidence="7">The sequence shown here is derived from an EMBL/GenBank/DDBJ whole genome shotgun (WGS) entry which is preliminary data.</text>
</comment>
<dbReference type="EMBL" id="DSFH01000062">
    <property type="protein sequence ID" value="HEW64378.1"/>
    <property type="molecule type" value="Genomic_DNA"/>
</dbReference>
<reference evidence="7 8" key="1">
    <citation type="submission" date="2018-01" db="EMBL/GenBank/DDBJ databases">
        <title>Metagenomic assembled genomes from two thermal pools in the Uzon Caldera, Kamchatka, Russia.</title>
        <authorList>
            <person name="Wilkins L."/>
            <person name="Ettinger C."/>
        </authorList>
    </citation>
    <scope>NUCLEOTIDE SEQUENCE [LARGE SCALE GENOMIC DNA]</scope>
    <source>
        <strain evidence="7">ZAV-06</strain>
    </source>
</reference>
<dbReference type="GO" id="GO:0043758">
    <property type="term" value="F:acetate-CoA ligase (ADP-forming) activity"/>
    <property type="evidence" value="ECO:0007669"/>
    <property type="project" value="InterPro"/>
</dbReference>